<feature type="domain" description="DM10" evidence="11">
    <location>
        <begin position="434"/>
        <end position="541"/>
    </location>
</feature>
<name>A0AAJ7RUV8_CEPCN</name>
<proteinExistence type="predicted"/>
<evidence type="ECO:0000313" key="13">
    <source>
        <dbReference type="RefSeq" id="XP_024947134.1"/>
    </source>
</evidence>
<dbReference type="Proteomes" id="UP000694920">
    <property type="component" value="Unplaced"/>
</dbReference>
<dbReference type="GeneID" id="107273962"/>
<keyword evidence="5" id="KW-0969">Cilium</keyword>
<dbReference type="FunFam" id="2.30.29.170:FF:000004">
    <property type="entry name" value="EF-hand domain containing 2"/>
    <property type="match status" value="1"/>
</dbReference>
<evidence type="ECO:0000259" key="11">
    <source>
        <dbReference type="PROSITE" id="PS51336"/>
    </source>
</evidence>
<evidence type="ECO:0000256" key="2">
    <source>
        <dbReference type="ARBA" id="ARBA00022490"/>
    </source>
</evidence>
<keyword evidence="2" id="KW-0963">Cytoplasm</keyword>
<protein>
    <recommendedName>
        <fullName evidence="9">EF-hand domain-containing family member C2</fullName>
    </recommendedName>
</protein>
<dbReference type="Gene3D" id="2.30.29.170">
    <property type="match status" value="3"/>
</dbReference>
<organism evidence="12 13">
    <name type="scientific">Cephus cinctus</name>
    <name type="common">Wheat stem sawfly</name>
    <dbReference type="NCBI Taxonomy" id="211228"/>
    <lineage>
        <taxon>Eukaryota</taxon>
        <taxon>Metazoa</taxon>
        <taxon>Ecdysozoa</taxon>
        <taxon>Arthropoda</taxon>
        <taxon>Hexapoda</taxon>
        <taxon>Insecta</taxon>
        <taxon>Pterygota</taxon>
        <taxon>Neoptera</taxon>
        <taxon>Endopterygota</taxon>
        <taxon>Hymenoptera</taxon>
        <taxon>Cephoidea</taxon>
        <taxon>Cephidae</taxon>
        <taxon>Cephus</taxon>
    </lineage>
</organism>
<dbReference type="InterPro" id="IPR002048">
    <property type="entry name" value="EF_hand_dom"/>
</dbReference>
<feature type="domain" description="DM10" evidence="11">
    <location>
        <begin position="80"/>
        <end position="187"/>
    </location>
</feature>
<dbReference type="InterPro" id="IPR011992">
    <property type="entry name" value="EF-hand-dom_pair"/>
</dbReference>
<dbReference type="Gene3D" id="1.10.238.10">
    <property type="entry name" value="EF-hand"/>
    <property type="match status" value="1"/>
</dbReference>
<accession>A0AAJ7RUV8</accession>
<dbReference type="InterPro" id="IPR040193">
    <property type="entry name" value="EFHC1/EFHC2/EFHB"/>
</dbReference>
<dbReference type="PROSITE" id="PS50222">
    <property type="entry name" value="EF_HAND_2"/>
    <property type="match status" value="1"/>
</dbReference>
<keyword evidence="3" id="KW-0677">Repeat</keyword>
<comment type="function">
    <text evidence="8">Microtubule inner protein (MIP) part of the dynein-decorated doublet microtubules (DMTs) in cilia axoneme, which is required for motile cilia beating.</text>
</comment>
<evidence type="ECO:0000256" key="4">
    <source>
        <dbReference type="ARBA" id="ARBA00022846"/>
    </source>
</evidence>
<dbReference type="AlphaFoldDB" id="A0AAJ7RUV8"/>
<keyword evidence="4" id="KW-0282">Flagellum</keyword>
<evidence type="ECO:0000256" key="8">
    <source>
        <dbReference type="ARBA" id="ARBA00035003"/>
    </source>
</evidence>
<reference evidence="13 14" key="1">
    <citation type="submission" date="2025-04" db="UniProtKB">
        <authorList>
            <consortium name="RefSeq"/>
        </authorList>
    </citation>
    <scope>IDENTIFICATION</scope>
</reference>
<evidence type="ECO:0000259" key="10">
    <source>
        <dbReference type="PROSITE" id="PS50222"/>
    </source>
</evidence>
<dbReference type="InterPro" id="IPR006602">
    <property type="entry name" value="DM10_dom"/>
</dbReference>
<evidence type="ECO:0000256" key="3">
    <source>
        <dbReference type="ARBA" id="ARBA00022737"/>
    </source>
</evidence>
<keyword evidence="7" id="KW-0966">Cell projection</keyword>
<dbReference type="RefSeq" id="XP_024947140.1">
    <property type="nucleotide sequence ID" value="XM_025091372.1"/>
</dbReference>
<feature type="domain" description="DM10" evidence="11">
    <location>
        <begin position="228"/>
        <end position="367"/>
    </location>
</feature>
<keyword evidence="6" id="KW-0206">Cytoskeleton</keyword>
<evidence type="ECO:0000313" key="12">
    <source>
        <dbReference type="Proteomes" id="UP000694920"/>
    </source>
</evidence>
<gene>
    <name evidence="13 14" type="primary">LOC107273962</name>
</gene>
<dbReference type="GO" id="GO:0005874">
    <property type="term" value="C:microtubule"/>
    <property type="evidence" value="ECO:0007669"/>
    <property type="project" value="TreeGrafter"/>
</dbReference>
<dbReference type="Pfam" id="PF06565">
    <property type="entry name" value="DM10_dom"/>
    <property type="match status" value="3"/>
</dbReference>
<dbReference type="GO" id="GO:0005509">
    <property type="term" value="F:calcium ion binding"/>
    <property type="evidence" value="ECO:0007669"/>
    <property type="project" value="InterPro"/>
</dbReference>
<dbReference type="RefSeq" id="XP_024947134.1">
    <property type="nucleotide sequence ID" value="XM_025091366.1"/>
</dbReference>
<keyword evidence="12" id="KW-1185">Reference proteome</keyword>
<dbReference type="PANTHER" id="PTHR12086">
    <property type="entry name" value="EF-HAND DOMAIN C-TERMINAL CONTAINING PROTEIN"/>
    <property type="match status" value="1"/>
</dbReference>
<evidence type="ECO:0000313" key="14">
    <source>
        <dbReference type="RefSeq" id="XP_024947140.1"/>
    </source>
</evidence>
<evidence type="ECO:0000256" key="6">
    <source>
        <dbReference type="ARBA" id="ARBA00023212"/>
    </source>
</evidence>
<comment type="subcellular location">
    <subcellularLocation>
        <location evidence="1">Cytoplasm</location>
        <location evidence="1">Cytoskeleton</location>
        <location evidence="1">Flagellum axoneme</location>
    </subcellularLocation>
</comment>
<dbReference type="FunFam" id="2.30.29.170:FF:000002">
    <property type="entry name" value="EF-hand domain (C-terminal) containing 1"/>
    <property type="match status" value="1"/>
</dbReference>
<dbReference type="GO" id="GO:0010975">
    <property type="term" value="P:regulation of neuron projection development"/>
    <property type="evidence" value="ECO:0007669"/>
    <property type="project" value="TreeGrafter"/>
</dbReference>
<dbReference type="PANTHER" id="PTHR12086:SF11">
    <property type="entry name" value="EF-HAND DOMAIN-CONTAINING FAMILY MEMBER C2"/>
    <property type="match status" value="1"/>
</dbReference>
<dbReference type="SMART" id="SM00676">
    <property type="entry name" value="DM10"/>
    <property type="match status" value="3"/>
</dbReference>
<evidence type="ECO:0000256" key="5">
    <source>
        <dbReference type="ARBA" id="ARBA00023069"/>
    </source>
</evidence>
<sequence length="770" mass="90385">MKRPPLLPCLPGYNFDSKIGQTKFNRSQQFDKIHDGVYYLSEKLKSGIGGESSPFTRPSRYPSIYPRGEDQVLPPWLAFDGQRLMFKAYFQETVQERWEASFQIRVVTISFFLEDGTIKVSEPAVDNSGLEQGVLIRRQRIPMPDPVRYRFYDILDLNVGKEPEFFGRVYKIVDCDKFTRRFLNRIGIPVPDPIDIPTDPYIERRKTEIFPKKPNRKIDSLGKFLKFDRKILRFYGYWDDTESEHGVIHDLEIHYYLADDTIEIKEHVPPNSGRDTGFMFLRRMKIPKFFSRIEPIGAEDPFTMLNVLGENNSKSYYVVDPLDTGRLSRDYYKDNDLIIGAQISVFGRKVVITDLDDFTKKYYSQKYGLDDFTPLERADVKKDKTTCYSVEKIIPPYNGFGSYDDSLGNCFTVTPQAPKVDFVKFYYHDKQGFDSHVLRFRAKMISNIPENSERHFIIRVYLMDDTVSVFELAPRNSGFKRCLFQKRMPVMLPGQNIYTNKKPKYYVPSDFYVGARVNLCGFHFQLTSADIYALRYMELHCDKFPKSNIKLIMEKLRKALKPIYKDFIRDYSPAPMEGDMQIWEYKKLREALCKYLGDNITEQEMITIARHYSSHEKKDFYSREYVRRLVHTELTRFLWDDLDRLTEAIHHWDRSRSGYLPRSELYTILRGCRIPIDIELLNSMLDHLHKNNEGLIDCCDLLRFMNTKIDPVTPVLPVNVKTALWWASEKEPDCGAGMDWCTFLKDLDLKDDENDESFTSAYNASEVKEK</sequence>
<dbReference type="PROSITE" id="PS51336">
    <property type="entry name" value="DM10"/>
    <property type="match status" value="3"/>
</dbReference>
<feature type="domain" description="EF-hand" evidence="10">
    <location>
        <begin position="640"/>
        <end position="675"/>
    </location>
</feature>
<dbReference type="SUPFAM" id="SSF47473">
    <property type="entry name" value="EF-hand"/>
    <property type="match status" value="1"/>
</dbReference>
<dbReference type="FunFam" id="2.30.29.170:FF:000001">
    <property type="entry name" value="EF-hand domain containing 1"/>
    <property type="match status" value="1"/>
</dbReference>
<evidence type="ECO:0000256" key="9">
    <source>
        <dbReference type="ARBA" id="ARBA00039880"/>
    </source>
</evidence>
<evidence type="ECO:0000256" key="1">
    <source>
        <dbReference type="ARBA" id="ARBA00004611"/>
    </source>
</evidence>
<evidence type="ECO:0000256" key="7">
    <source>
        <dbReference type="ARBA" id="ARBA00023273"/>
    </source>
</evidence>